<dbReference type="SUPFAM" id="SSF50494">
    <property type="entry name" value="Trypsin-like serine proteases"/>
    <property type="match status" value="1"/>
</dbReference>
<dbReference type="GO" id="GO:0005975">
    <property type="term" value="P:carbohydrate metabolic process"/>
    <property type="evidence" value="ECO:0007669"/>
    <property type="project" value="UniProtKB-ARBA"/>
</dbReference>
<dbReference type="InterPro" id="IPR018114">
    <property type="entry name" value="TRYPSIN_HIS"/>
</dbReference>
<name>A0A543HHA7_9MICO</name>
<proteinExistence type="predicted"/>
<gene>
    <name evidence="4" type="ORF">FB466_2696</name>
</gene>
<keyword evidence="2" id="KW-0732">Signal</keyword>
<dbReference type="Pfam" id="PF00089">
    <property type="entry name" value="Trypsin"/>
    <property type="match status" value="1"/>
</dbReference>
<keyword evidence="1" id="KW-1133">Transmembrane helix</keyword>
<dbReference type="Proteomes" id="UP000318331">
    <property type="component" value="Unassembled WGS sequence"/>
</dbReference>
<reference evidence="4 5" key="1">
    <citation type="submission" date="2019-06" db="EMBL/GenBank/DDBJ databases">
        <title>Sequencing the genomes of 1000 actinobacteria strains.</title>
        <authorList>
            <person name="Klenk H.-P."/>
        </authorList>
    </citation>
    <scope>NUCLEOTIDE SEQUENCE [LARGE SCALE GENOMIC DNA]</scope>
    <source>
        <strain evidence="4 5">DSM 18031</strain>
    </source>
</reference>
<dbReference type="PROSITE" id="PS00134">
    <property type="entry name" value="TRYPSIN_HIS"/>
    <property type="match status" value="1"/>
</dbReference>
<feature type="domain" description="Peptidase S1" evidence="3">
    <location>
        <begin position="142"/>
        <end position="325"/>
    </location>
</feature>
<dbReference type="EMBL" id="VFPN01000004">
    <property type="protein sequence ID" value="TQM57700.1"/>
    <property type="molecule type" value="Genomic_DNA"/>
</dbReference>
<dbReference type="GO" id="GO:0004252">
    <property type="term" value="F:serine-type endopeptidase activity"/>
    <property type="evidence" value="ECO:0007669"/>
    <property type="project" value="InterPro"/>
</dbReference>
<evidence type="ECO:0000313" key="4">
    <source>
        <dbReference type="EMBL" id="TQM57700.1"/>
    </source>
</evidence>
<dbReference type="InterPro" id="IPR001254">
    <property type="entry name" value="Trypsin_dom"/>
</dbReference>
<feature type="signal peptide" evidence="2">
    <location>
        <begin position="1"/>
        <end position="33"/>
    </location>
</feature>
<evidence type="ECO:0000256" key="1">
    <source>
        <dbReference type="SAM" id="Phobius"/>
    </source>
</evidence>
<dbReference type="InterPro" id="IPR043504">
    <property type="entry name" value="Peptidase_S1_PA_chymotrypsin"/>
</dbReference>
<feature type="chain" id="PRO_5021763881" evidence="2">
    <location>
        <begin position="34"/>
        <end position="665"/>
    </location>
</feature>
<dbReference type="RefSeq" id="WP_141919005.1">
    <property type="nucleotide sequence ID" value="NZ_BAAAYS010000015.1"/>
</dbReference>
<feature type="transmembrane region" description="Helical" evidence="1">
    <location>
        <begin position="638"/>
        <end position="658"/>
    </location>
</feature>
<dbReference type="AlphaFoldDB" id="A0A543HHA7"/>
<keyword evidence="5" id="KW-1185">Reference proteome</keyword>
<dbReference type="Gene3D" id="2.60.40.10">
    <property type="entry name" value="Immunoglobulins"/>
    <property type="match status" value="2"/>
</dbReference>
<comment type="caution">
    <text evidence="4">The sequence shown here is derived from an EMBL/GenBank/DDBJ whole genome shotgun (WGS) entry which is preliminary data.</text>
</comment>
<sequence>MQKTGSRLTRFAALGVVAALGSTGLFMGSAAYAAPDSTDAPTSGDAYTAQAKELLLNDGVQAVGKDKNGDFVIVALPTTDQDAASKAAITDFSNTYDNVKVQTIGGEMEAFSADEVVGGAGYYTSGFVCSIGFTAWDRAGNDAALTAGHCTGDGSRADIKLTVPSTEKAVTGTNNPVGLLDGLGDFGFSQFGGVGNTAGGENRDSIDVAVIDVDNTFLTLKPEVTDWTTGASDDLAASTIKITSVGTAQVGKPVSKSGRTTGYTSDASVDIVDGWTLIDDRYVYGFGTYGLVADHGDSGGAVFQGNTAVGILSGGHPAANGQPAFLWASDLKNSLAHTDGYTVKLALDTPVITSAAEGADVERRTPISGTAQAGTTVLVTPTVGAPFEVTTASNGTWTFNAPATLGAYGVSVQAKNGYNLSDSKLYSFNLVPQVMKVPVLTSPANNSKVATEVTEVKGTGFPGATVTIAGSVTGTAIVDASGNWTIPASLTLGDDFTVTVTQELDGDTGPVGSNTFDVVPESVVVTSPTAGQAFDAASAPTTVTGTGLVGAVVTATLDGVVMNDAPTVAALARAATAPWSAKVDVALAAGEHTISVVQVVDGKYTSVPTVITFVMNADGTVTVAGGGSGTLAQTGASVAPFGAAAALLLLVGAGLVVLRRRVSAQ</sequence>
<evidence type="ECO:0000259" key="3">
    <source>
        <dbReference type="Pfam" id="PF00089"/>
    </source>
</evidence>
<dbReference type="InterPro" id="IPR013783">
    <property type="entry name" value="Ig-like_fold"/>
</dbReference>
<evidence type="ECO:0000256" key="2">
    <source>
        <dbReference type="SAM" id="SignalP"/>
    </source>
</evidence>
<dbReference type="OrthoDB" id="8781117at2"/>
<keyword evidence="1" id="KW-0472">Membrane</keyword>
<dbReference type="InterPro" id="IPR009003">
    <property type="entry name" value="Peptidase_S1_PA"/>
</dbReference>
<dbReference type="Gene3D" id="2.40.10.10">
    <property type="entry name" value="Trypsin-like serine proteases"/>
    <property type="match status" value="2"/>
</dbReference>
<accession>A0A543HHA7</accession>
<keyword evidence="1" id="KW-0812">Transmembrane</keyword>
<dbReference type="GO" id="GO:0006508">
    <property type="term" value="P:proteolysis"/>
    <property type="evidence" value="ECO:0007669"/>
    <property type="project" value="InterPro"/>
</dbReference>
<dbReference type="NCBIfam" id="TIGR01167">
    <property type="entry name" value="LPXTG_anchor"/>
    <property type="match status" value="1"/>
</dbReference>
<organism evidence="4 5">
    <name type="scientific">Klugiella xanthotipulae</name>
    <dbReference type="NCBI Taxonomy" id="244735"/>
    <lineage>
        <taxon>Bacteria</taxon>
        <taxon>Bacillati</taxon>
        <taxon>Actinomycetota</taxon>
        <taxon>Actinomycetes</taxon>
        <taxon>Micrococcales</taxon>
        <taxon>Microbacteriaceae</taxon>
        <taxon>Klugiella</taxon>
    </lineage>
</organism>
<protein>
    <submittedName>
        <fullName evidence="4">LPXTG-motif cell wall-anchored protein</fullName>
    </submittedName>
</protein>
<dbReference type="CDD" id="cd21112">
    <property type="entry name" value="alphaLP-like"/>
    <property type="match status" value="1"/>
</dbReference>
<evidence type="ECO:0000313" key="5">
    <source>
        <dbReference type="Proteomes" id="UP000318331"/>
    </source>
</evidence>